<reference evidence="1 2" key="1">
    <citation type="journal article" date="2017" name="PLoS Biol.">
        <title>The sea cucumber genome provides insights into morphological evolution and visceral regeneration.</title>
        <authorList>
            <person name="Zhang X."/>
            <person name="Sun L."/>
            <person name="Yuan J."/>
            <person name="Sun Y."/>
            <person name="Gao Y."/>
            <person name="Zhang L."/>
            <person name="Li S."/>
            <person name="Dai H."/>
            <person name="Hamel J.F."/>
            <person name="Liu C."/>
            <person name="Yu Y."/>
            <person name="Liu S."/>
            <person name="Lin W."/>
            <person name="Guo K."/>
            <person name="Jin S."/>
            <person name="Xu P."/>
            <person name="Storey K.B."/>
            <person name="Huan P."/>
            <person name="Zhang T."/>
            <person name="Zhou Y."/>
            <person name="Zhang J."/>
            <person name="Lin C."/>
            <person name="Li X."/>
            <person name="Xing L."/>
            <person name="Huo D."/>
            <person name="Sun M."/>
            <person name="Wang L."/>
            <person name="Mercier A."/>
            <person name="Li F."/>
            <person name="Yang H."/>
            <person name="Xiang J."/>
        </authorList>
    </citation>
    <scope>NUCLEOTIDE SEQUENCE [LARGE SCALE GENOMIC DNA]</scope>
    <source>
        <strain evidence="1">Shaxun</strain>
        <tissue evidence="1">Muscle</tissue>
    </source>
</reference>
<evidence type="ECO:0000313" key="1">
    <source>
        <dbReference type="EMBL" id="PIK53314.1"/>
    </source>
</evidence>
<proteinExistence type="predicted"/>
<dbReference type="AlphaFoldDB" id="A0A2G8KZ67"/>
<dbReference type="InterPro" id="IPR021109">
    <property type="entry name" value="Peptidase_aspartic_dom_sf"/>
</dbReference>
<dbReference type="Gene3D" id="2.40.70.10">
    <property type="entry name" value="Acid Proteases"/>
    <property type="match status" value="1"/>
</dbReference>
<keyword evidence="2" id="KW-1185">Reference proteome</keyword>
<comment type="caution">
    <text evidence="1">The sequence shown here is derived from an EMBL/GenBank/DDBJ whole genome shotgun (WGS) entry which is preliminary data.</text>
</comment>
<dbReference type="Proteomes" id="UP000230750">
    <property type="component" value="Unassembled WGS sequence"/>
</dbReference>
<name>A0A2G8KZ67_STIJA</name>
<dbReference type="EMBL" id="MRZV01000292">
    <property type="protein sequence ID" value="PIK53314.1"/>
    <property type="molecule type" value="Genomic_DNA"/>
</dbReference>
<accession>A0A2G8KZ67</accession>
<gene>
    <name evidence="1" type="ORF">BSL78_09793</name>
</gene>
<organism evidence="1 2">
    <name type="scientific">Stichopus japonicus</name>
    <name type="common">Sea cucumber</name>
    <dbReference type="NCBI Taxonomy" id="307972"/>
    <lineage>
        <taxon>Eukaryota</taxon>
        <taxon>Metazoa</taxon>
        <taxon>Echinodermata</taxon>
        <taxon>Eleutherozoa</taxon>
        <taxon>Echinozoa</taxon>
        <taxon>Holothuroidea</taxon>
        <taxon>Aspidochirotacea</taxon>
        <taxon>Aspidochirotida</taxon>
        <taxon>Stichopodidae</taxon>
        <taxon>Apostichopus</taxon>
    </lineage>
</organism>
<dbReference type="OrthoDB" id="6156608at2759"/>
<protein>
    <submittedName>
        <fullName evidence="1">Uncharacterized protein</fullName>
    </submittedName>
</protein>
<evidence type="ECO:0000313" key="2">
    <source>
        <dbReference type="Proteomes" id="UP000230750"/>
    </source>
</evidence>
<sequence>MTLADGISRLQCEGCAMFEVKIDEHVVEHTVWVAEIGADAFLGLSFMRKHNYHLNVMKGTLSWVGLNKSNDDGATSEISCCRVLVDETVVIAPESEAMILGRISEGVQHWESALVEPAEKFIEKHKLLVAKSLVDPRNSKIPVRVFNPTSEVIKVYEGTVAATLEEASVLNVPSKNAPSRKQMVSMVTSISDNRKEVPEHVVDLLEIGTEHLADEQRADLVNY</sequence>